<dbReference type="Proteomes" id="UP001328107">
    <property type="component" value="Unassembled WGS sequence"/>
</dbReference>
<keyword evidence="1" id="KW-1133">Transmembrane helix</keyword>
<dbReference type="AlphaFoldDB" id="A0AAN4Z4E5"/>
<keyword evidence="1" id="KW-0812">Transmembrane</keyword>
<feature type="non-terminal residue" evidence="2">
    <location>
        <position position="1"/>
    </location>
</feature>
<dbReference type="EMBL" id="BTRK01000001">
    <property type="protein sequence ID" value="GMR31060.1"/>
    <property type="molecule type" value="Genomic_DNA"/>
</dbReference>
<accession>A0AAN4Z4E5</accession>
<organism evidence="2 3">
    <name type="scientific">Pristionchus mayeri</name>
    <dbReference type="NCBI Taxonomy" id="1317129"/>
    <lineage>
        <taxon>Eukaryota</taxon>
        <taxon>Metazoa</taxon>
        <taxon>Ecdysozoa</taxon>
        <taxon>Nematoda</taxon>
        <taxon>Chromadorea</taxon>
        <taxon>Rhabditida</taxon>
        <taxon>Rhabditina</taxon>
        <taxon>Diplogasteromorpha</taxon>
        <taxon>Diplogasteroidea</taxon>
        <taxon>Neodiplogasteridae</taxon>
        <taxon>Pristionchus</taxon>
    </lineage>
</organism>
<keyword evidence="1" id="KW-0472">Membrane</keyword>
<sequence>VNSDKMRIAWVVAGAYFVVILECATMGVISYSVMEQIYQFLGIIVDRRDAPSVIVVTFVAVCVLGWLLSMPGLCHGIQTHSDSSLVPYLVWRMLFNVIIAGAIPYLIYCEKVGRLVPSLGRVFSKTFHHYELHVAVGEILLGILFFCIVQRAYREFSVHRLQSTNSFRRD</sequence>
<protein>
    <submittedName>
        <fullName evidence="2">Uncharacterized protein</fullName>
    </submittedName>
</protein>
<keyword evidence="3" id="KW-1185">Reference proteome</keyword>
<feature type="transmembrane region" description="Helical" evidence="1">
    <location>
        <begin position="130"/>
        <end position="153"/>
    </location>
</feature>
<evidence type="ECO:0000256" key="1">
    <source>
        <dbReference type="SAM" id="Phobius"/>
    </source>
</evidence>
<feature type="transmembrane region" description="Helical" evidence="1">
    <location>
        <begin position="6"/>
        <end position="29"/>
    </location>
</feature>
<proteinExistence type="predicted"/>
<gene>
    <name evidence="2" type="ORF">PMAYCL1PPCAC_01255</name>
</gene>
<reference evidence="3" key="1">
    <citation type="submission" date="2022-10" db="EMBL/GenBank/DDBJ databases">
        <title>Genome assembly of Pristionchus species.</title>
        <authorList>
            <person name="Yoshida K."/>
            <person name="Sommer R.J."/>
        </authorList>
    </citation>
    <scope>NUCLEOTIDE SEQUENCE [LARGE SCALE GENOMIC DNA]</scope>
    <source>
        <strain evidence="3">RS5460</strain>
    </source>
</reference>
<evidence type="ECO:0000313" key="2">
    <source>
        <dbReference type="EMBL" id="GMR31060.1"/>
    </source>
</evidence>
<feature type="transmembrane region" description="Helical" evidence="1">
    <location>
        <begin position="89"/>
        <end position="109"/>
    </location>
</feature>
<evidence type="ECO:0000313" key="3">
    <source>
        <dbReference type="Proteomes" id="UP001328107"/>
    </source>
</evidence>
<name>A0AAN4Z4E5_9BILA</name>
<feature type="transmembrane region" description="Helical" evidence="1">
    <location>
        <begin position="50"/>
        <end position="69"/>
    </location>
</feature>
<comment type="caution">
    <text evidence="2">The sequence shown here is derived from an EMBL/GenBank/DDBJ whole genome shotgun (WGS) entry which is preliminary data.</text>
</comment>